<gene>
    <name evidence="4" type="ORF">QUF54_03900</name>
</gene>
<proteinExistence type="predicted"/>
<feature type="transmembrane region" description="Helical" evidence="1">
    <location>
        <begin position="386"/>
        <end position="412"/>
    </location>
</feature>
<sequence>MKIKSTWLTSWLAIVIITGFFFITLQELFSFNQAAIGSYAYLENMSTQLLVSLVFALLLVNAVLKYNHSVITVILGAALAMLFFVNILGLKMVDPTQINWLMRGDWEFNFMGWHFFRNEPWHLPLGKITNFLFPVGTSIGYTDSIPLFALLFKPFTHFLPADFQYIGLWIFISYILQGVFAALLIRLVSKNLLIQVVGTLFFVMSPVLIHRIGHAALCTHWLLLAGLWLYFRTWDKPSPYQALTSWILLISIGALVHPYLTVMLLGLATAFTARFWLVDQKCTMIPAFLQLTLLGLICLLMWWQAGYFLIDNQNMTGINLGHFSMNLLSPFNAMGGGSLLFRDAPPATNGQYEGFNYLGAGVLLMGVWMIYELSKKPVQRSTLKKYLPLIVVCIGFTIFAVSNKVTIGNVVLIDIQSQLVNSLAMFQSSGRFFWAVNYTLLFLIISVLIVRNSTKTAFVFLSFGLAIQSLDLSPVYQFHHQVRDNPARHWDPKASPGWDNPLHLEQWKVAMPYYQHITLIYSRYCGEADAPPYLPFSYLAGSYGITINTGYVARFDVEKTIQYCQSLREEIGQGKVRHDTVYILHPKHLENFKKAAQFPVICAKIDGFDTCVTQQSFREWSEK</sequence>
<feature type="transmembrane region" description="Helical" evidence="1">
    <location>
        <begin position="71"/>
        <end position="93"/>
    </location>
</feature>
<feature type="transmembrane region" description="Helical" evidence="1">
    <location>
        <begin position="45"/>
        <end position="64"/>
    </location>
</feature>
<feature type="transmembrane region" description="Helical" evidence="1">
    <location>
        <begin position="131"/>
        <end position="151"/>
    </location>
</feature>
<accession>A0ABT7VS25</accession>
<name>A0ABT7VS25_9GAMM</name>
<feature type="transmembrane region" description="Helical" evidence="1">
    <location>
        <begin position="216"/>
        <end position="234"/>
    </location>
</feature>
<dbReference type="Pfam" id="PF19830">
    <property type="entry name" value="DUF6311"/>
    <property type="match status" value="1"/>
</dbReference>
<feature type="transmembrane region" description="Helical" evidence="1">
    <location>
        <begin position="246"/>
        <end position="273"/>
    </location>
</feature>
<protein>
    <submittedName>
        <fullName evidence="4">DUF6311 domain-containing protein</fullName>
    </submittedName>
</protein>
<dbReference type="Proteomes" id="UP001171945">
    <property type="component" value="Unassembled WGS sequence"/>
</dbReference>
<keyword evidence="1" id="KW-0472">Membrane</keyword>
<dbReference type="EMBL" id="JAUCGM010000168">
    <property type="protein sequence ID" value="MDM8562477.1"/>
    <property type="molecule type" value="Genomic_DNA"/>
</dbReference>
<keyword evidence="5" id="KW-1185">Reference proteome</keyword>
<evidence type="ECO:0000313" key="5">
    <source>
        <dbReference type="Proteomes" id="UP001171945"/>
    </source>
</evidence>
<organism evidence="4 5">
    <name type="scientific">Candidatus Marithioploca araucensis</name>
    <dbReference type="NCBI Taxonomy" id="70273"/>
    <lineage>
        <taxon>Bacteria</taxon>
        <taxon>Pseudomonadati</taxon>
        <taxon>Pseudomonadota</taxon>
        <taxon>Gammaproteobacteria</taxon>
        <taxon>Thiotrichales</taxon>
        <taxon>Thiotrichaceae</taxon>
        <taxon>Candidatus Marithioploca</taxon>
    </lineage>
</organism>
<feature type="transmembrane region" description="Helical" evidence="1">
    <location>
        <begin position="163"/>
        <end position="186"/>
    </location>
</feature>
<evidence type="ECO:0000256" key="1">
    <source>
        <dbReference type="SAM" id="Phobius"/>
    </source>
</evidence>
<feature type="domain" description="DUF6311" evidence="2">
    <location>
        <begin position="77"/>
        <end position="473"/>
    </location>
</feature>
<feature type="transmembrane region" description="Helical" evidence="1">
    <location>
        <begin position="7"/>
        <end position="25"/>
    </location>
</feature>
<feature type="transmembrane region" description="Helical" evidence="1">
    <location>
        <begin position="355"/>
        <end position="374"/>
    </location>
</feature>
<evidence type="ECO:0000259" key="2">
    <source>
        <dbReference type="Pfam" id="PF19830"/>
    </source>
</evidence>
<dbReference type="Pfam" id="PF25853">
    <property type="entry name" value="DUF6311_C"/>
    <property type="match status" value="1"/>
</dbReference>
<keyword evidence="1" id="KW-0812">Transmembrane</keyword>
<evidence type="ECO:0000313" key="4">
    <source>
        <dbReference type="EMBL" id="MDM8562477.1"/>
    </source>
</evidence>
<feature type="transmembrane region" description="Helical" evidence="1">
    <location>
        <begin position="285"/>
        <end position="305"/>
    </location>
</feature>
<dbReference type="InterPro" id="IPR058671">
    <property type="entry name" value="DUF6311_C"/>
</dbReference>
<evidence type="ECO:0000259" key="3">
    <source>
        <dbReference type="Pfam" id="PF25853"/>
    </source>
</evidence>
<feature type="transmembrane region" description="Helical" evidence="1">
    <location>
        <begin position="432"/>
        <end position="450"/>
    </location>
</feature>
<feature type="domain" description="DUF6311" evidence="3">
    <location>
        <begin position="506"/>
        <end position="612"/>
    </location>
</feature>
<comment type="caution">
    <text evidence="4">The sequence shown here is derived from an EMBL/GenBank/DDBJ whole genome shotgun (WGS) entry which is preliminary data.</text>
</comment>
<dbReference type="InterPro" id="IPR046278">
    <property type="entry name" value="DUF6311"/>
</dbReference>
<reference evidence="4" key="1">
    <citation type="submission" date="2023-06" db="EMBL/GenBank/DDBJ databases">
        <title>Uncultivated large filamentous bacteria from sulfidic sediments reveal new species and different genomic features in energy metabolism and defense.</title>
        <authorList>
            <person name="Fonseca A."/>
        </authorList>
    </citation>
    <scope>NUCLEOTIDE SEQUENCE</scope>
    <source>
        <strain evidence="4">HSG4</strain>
    </source>
</reference>
<feature type="transmembrane region" description="Helical" evidence="1">
    <location>
        <begin position="192"/>
        <end position="209"/>
    </location>
</feature>
<keyword evidence="1" id="KW-1133">Transmembrane helix</keyword>